<sequence>MPPSLATYGYGVVRRRGRRRAYQNIQRRAQQEAPRFECNMGAIKFKIPKFFRKTDPEEYIQWEKEVENVFVCHNFIDEQKVRFCVSKFKDYAHTWWDKLMSRRRRNLEAPIDSCYEFKESTRKRFVPNHFQRDMAQKLQALRQGSKLVEDYYKEMDTLMDRLDLDEEMETLVERFLNGLNKEIADKENKSEYRSRDKFVSGSLKEKGESSMKGKSKFKESKERNRDIKCWKCQWLDHFARECPNKRTMTIQEGEVVTEGEESEHEEGKKEIVEVGEASDRSFEESIVGDVLITRRALSAQVKEDLV</sequence>
<dbReference type="Gene3D" id="4.10.60.10">
    <property type="entry name" value="Zinc finger, CCHC-type"/>
    <property type="match status" value="1"/>
</dbReference>
<dbReference type="SMART" id="SM00343">
    <property type="entry name" value="ZnF_C2HC"/>
    <property type="match status" value="1"/>
</dbReference>
<dbReference type="GO" id="GO:0008270">
    <property type="term" value="F:zinc ion binding"/>
    <property type="evidence" value="ECO:0007669"/>
    <property type="project" value="InterPro"/>
</dbReference>
<dbReference type="Proteomes" id="UP000321947">
    <property type="component" value="Unassembled WGS sequence"/>
</dbReference>
<reference evidence="2 3" key="1">
    <citation type="submission" date="2019-08" db="EMBL/GenBank/DDBJ databases">
        <title>Draft genome sequences of two oriental melons (Cucumis melo L. var makuwa).</title>
        <authorList>
            <person name="Kwon S.-Y."/>
        </authorList>
    </citation>
    <scope>NUCLEOTIDE SEQUENCE [LARGE SCALE GENOMIC DNA]</scope>
    <source>
        <strain evidence="3">cv. Chang Bougi</strain>
        <tissue evidence="2">Leaf</tissue>
    </source>
</reference>
<dbReference type="PANTHER" id="PTHR35046">
    <property type="entry name" value="ZINC KNUCKLE (CCHC-TYPE) FAMILY PROTEIN"/>
    <property type="match status" value="1"/>
</dbReference>
<dbReference type="AlphaFoldDB" id="A0A5D3CFQ1"/>
<protein>
    <recommendedName>
        <fullName evidence="1">CCHC-type domain-containing protein</fullName>
    </recommendedName>
</protein>
<dbReference type="InterPro" id="IPR005162">
    <property type="entry name" value="Retrotrans_gag_dom"/>
</dbReference>
<dbReference type="InterPro" id="IPR001878">
    <property type="entry name" value="Znf_CCHC"/>
</dbReference>
<comment type="caution">
    <text evidence="2">The sequence shown here is derived from an EMBL/GenBank/DDBJ whole genome shotgun (WGS) entry which is preliminary data.</text>
</comment>
<organism evidence="2 3">
    <name type="scientific">Cucumis melo var. makuwa</name>
    <name type="common">Oriental melon</name>
    <dbReference type="NCBI Taxonomy" id="1194695"/>
    <lineage>
        <taxon>Eukaryota</taxon>
        <taxon>Viridiplantae</taxon>
        <taxon>Streptophyta</taxon>
        <taxon>Embryophyta</taxon>
        <taxon>Tracheophyta</taxon>
        <taxon>Spermatophyta</taxon>
        <taxon>Magnoliopsida</taxon>
        <taxon>eudicotyledons</taxon>
        <taxon>Gunneridae</taxon>
        <taxon>Pentapetalae</taxon>
        <taxon>rosids</taxon>
        <taxon>fabids</taxon>
        <taxon>Cucurbitales</taxon>
        <taxon>Cucurbitaceae</taxon>
        <taxon>Benincaseae</taxon>
        <taxon>Cucumis</taxon>
    </lineage>
</organism>
<dbReference type="PANTHER" id="PTHR35046:SF9">
    <property type="entry name" value="RNA-DIRECTED DNA POLYMERASE"/>
    <property type="match status" value="1"/>
</dbReference>
<feature type="domain" description="CCHC-type" evidence="1">
    <location>
        <begin position="228"/>
        <end position="244"/>
    </location>
</feature>
<dbReference type="InterPro" id="IPR036875">
    <property type="entry name" value="Znf_CCHC_sf"/>
</dbReference>
<name>A0A5D3CFQ1_CUCMM</name>
<evidence type="ECO:0000313" key="3">
    <source>
        <dbReference type="Proteomes" id="UP000321947"/>
    </source>
</evidence>
<dbReference type="SUPFAM" id="SSF57756">
    <property type="entry name" value="Retrovirus zinc finger-like domains"/>
    <property type="match status" value="1"/>
</dbReference>
<accession>A0A5D3CFQ1</accession>
<dbReference type="Pfam" id="PF00098">
    <property type="entry name" value="zf-CCHC"/>
    <property type="match status" value="1"/>
</dbReference>
<proteinExistence type="predicted"/>
<dbReference type="GO" id="GO:0003676">
    <property type="term" value="F:nucleic acid binding"/>
    <property type="evidence" value="ECO:0007669"/>
    <property type="project" value="InterPro"/>
</dbReference>
<dbReference type="EMBL" id="SSTD01011101">
    <property type="protein sequence ID" value="TYK10621.1"/>
    <property type="molecule type" value="Genomic_DNA"/>
</dbReference>
<gene>
    <name evidence="2" type="ORF">E5676_scaffold315G00990</name>
</gene>
<evidence type="ECO:0000313" key="2">
    <source>
        <dbReference type="EMBL" id="TYK10621.1"/>
    </source>
</evidence>
<dbReference type="Pfam" id="PF03732">
    <property type="entry name" value="Retrotrans_gag"/>
    <property type="match status" value="1"/>
</dbReference>
<evidence type="ECO:0000259" key="1">
    <source>
        <dbReference type="SMART" id="SM00343"/>
    </source>
</evidence>